<dbReference type="PANTHER" id="PTHR45187">
    <property type="entry name" value="RHODANESE-LIKE DOMAIN-CONTAINING PROTEIN 11, CHLOROPLASTIC"/>
    <property type="match status" value="1"/>
</dbReference>
<dbReference type="Gene3D" id="3.40.250.10">
    <property type="entry name" value="Rhodanese-like domain"/>
    <property type="match status" value="1"/>
</dbReference>
<dbReference type="EMBL" id="JALJOQ010000276">
    <property type="protein sequence ID" value="KAK9786288.1"/>
    <property type="molecule type" value="Genomic_DNA"/>
</dbReference>
<evidence type="ECO:0000259" key="1">
    <source>
        <dbReference type="PROSITE" id="PS50206"/>
    </source>
</evidence>
<sequence>MFALPQTPALPSFKAQAVQRCSVPAAPVLCSHLNASAQRPELRAGRMRNLVLCQATPSIPSTDPQAEEIENMDDAAKRWSKQVREGKVKSINTKSAGDMIKNDWTMLDVRPREEAEVASVEGAVRVPLYVVDEELSVGTFLKKAMAFGAMGGWWEGGTHMIPNTKFLSEVQKKIPKDKKVVVTCQKGLRSLAASEQLSRAGYASVAWINGGLQTAKKGDLPVVGADDIRMAGIGGLSKVLGWTEVQQQNGKGFLGGSNNLIRLALVILALDGVWFLYDQAQFFLAKGK</sequence>
<keyword evidence="3" id="KW-1185">Reference proteome</keyword>
<evidence type="ECO:0000313" key="3">
    <source>
        <dbReference type="Proteomes" id="UP001465755"/>
    </source>
</evidence>
<accession>A0AAW1NP37</accession>
<reference evidence="2 3" key="1">
    <citation type="journal article" date="2024" name="Nat. Commun.">
        <title>Phylogenomics reveals the evolutionary origins of lichenization in chlorophyte algae.</title>
        <authorList>
            <person name="Puginier C."/>
            <person name="Libourel C."/>
            <person name="Otte J."/>
            <person name="Skaloud P."/>
            <person name="Haon M."/>
            <person name="Grisel S."/>
            <person name="Petersen M."/>
            <person name="Berrin J.G."/>
            <person name="Delaux P.M."/>
            <person name="Dal Grande F."/>
            <person name="Keller J."/>
        </authorList>
    </citation>
    <scope>NUCLEOTIDE SEQUENCE [LARGE SCALE GENOMIC DNA]</scope>
    <source>
        <strain evidence="2 3">SAG 2036</strain>
    </source>
</reference>
<comment type="caution">
    <text evidence="2">The sequence shown here is derived from an EMBL/GenBank/DDBJ whole genome shotgun (WGS) entry which is preliminary data.</text>
</comment>
<name>A0AAW1NP37_9CHLO</name>
<dbReference type="Pfam" id="PF00581">
    <property type="entry name" value="Rhodanese"/>
    <property type="match status" value="1"/>
</dbReference>
<dbReference type="InterPro" id="IPR001763">
    <property type="entry name" value="Rhodanese-like_dom"/>
</dbReference>
<dbReference type="Proteomes" id="UP001465755">
    <property type="component" value="Unassembled WGS sequence"/>
</dbReference>
<dbReference type="PANTHER" id="PTHR45187:SF2">
    <property type="entry name" value="RHODANESE-LIKE DOMAIN-CONTAINING PROTEIN 11, CHLOROPLASTIC"/>
    <property type="match status" value="1"/>
</dbReference>
<gene>
    <name evidence="2" type="ORF">WJX73_004939</name>
</gene>
<dbReference type="AlphaFoldDB" id="A0AAW1NP37"/>
<dbReference type="InterPro" id="IPR036873">
    <property type="entry name" value="Rhodanese-like_dom_sf"/>
</dbReference>
<dbReference type="SMART" id="SM00450">
    <property type="entry name" value="RHOD"/>
    <property type="match status" value="1"/>
</dbReference>
<organism evidence="2 3">
    <name type="scientific">Symbiochloris irregularis</name>
    <dbReference type="NCBI Taxonomy" id="706552"/>
    <lineage>
        <taxon>Eukaryota</taxon>
        <taxon>Viridiplantae</taxon>
        <taxon>Chlorophyta</taxon>
        <taxon>core chlorophytes</taxon>
        <taxon>Trebouxiophyceae</taxon>
        <taxon>Trebouxiales</taxon>
        <taxon>Trebouxiaceae</taxon>
        <taxon>Symbiochloris</taxon>
    </lineage>
</organism>
<protein>
    <recommendedName>
        <fullName evidence="1">Rhodanese domain-containing protein</fullName>
    </recommendedName>
</protein>
<dbReference type="CDD" id="cd00158">
    <property type="entry name" value="RHOD"/>
    <property type="match status" value="1"/>
</dbReference>
<proteinExistence type="predicted"/>
<dbReference type="SUPFAM" id="SSF52821">
    <property type="entry name" value="Rhodanese/Cell cycle control phosphatase"/>
    <property type="match status" value="1"/>
</dbReference>
<feature type="domain" description="Rhodanese" evidence="1">
    <location>
        <begin position="100"/>
        <end position="224"/>
    </location>
</feature>
<dbReference type="PROSITE" id="PS50206">
    <property type="entry name" value="RHODANESE_3"/>
    <property type="match status" value="1"/>
</dbReference>
<evidence type="ECO:0000313" key="2">
    <source>
        <dbReference type="EMBL" id="KAK9786288.1"/>
    </source>
</evidence>
<dbReference type="InterPro" id="IPR044664">
    <property type="entry name" value="STR11-like"/>
</dbReference>